<evidence type="ECO:0000259" key="5">
    <source>
        <dbReference type="PROSITE" id="PS50893"/>
    </source>
</evidence>
<sequence>MNSEIVLKNVGLQFALHHNKNSSLKELFADLFSRTHQKKNDTFLALNNINLEINHGDRLGIIGHNGAGKSSLLKILCKIYTPTSGTIDIKGKVAPLLEIGAGFNPELSGRENIYLNGTILGYNLKRLKEIEPDIINFSELEQFIDTPVKYYSTGMYMKLAFSIATATQPDILILDELFAGGDADFIKKAQARMKAMIEDSNIMVFVSHQMDLLLELCNRVIWVDHGNIIADGKPDEIINQYLKK</sequence>
<dbReference type="PANTHER" id="PTHR46743:SF2">
    <property type="entry name" value="TEICHOIC ACIDS EXPORT ATP-BINDING PROTEIN TAGH"/>
    <property type="match status" value="1"/>
</dbReference>
<dbReference type="AlphaFoldDB" id="A0AAU7FTA0"/>
<dbReference type="GO" id="GO:0016887">
    <property type="term" value="F:ATP hydrolysis activity"/>
    <property type="evidence" value="ECO:0007669"/>
    <property type="project" value="InterPro"/>
</dbReference>
<evidence type="ECO:0000256" key="4">
    <source>
        <dbReference type="ARBA" id="ARBA00022840"/>
    </source>
</evidence>
<comment type="similarity">
    <text evidence="1">Belongs to the ABC transporter superfamily.</text>
</comment>
<dbReference type="SUPFAM" id="SSF52540">
    <property type="entry name" value="P-loop containing nucleoside triphosphate hydrolases"/>
    <property type="match status" value="1"/>
</dbReference>
<dbReference type="EMBL" id="CP157375">
    <property type="protein sequence ID" value="XBM29125.1"/>
    <property type="molecule type" value="Genomic_DNA"/>
</dbReference>
<dbReference type="PROSITE" id="PS50893">
    <property type="entry name" value="ABC_TRANSPORTER_2"/>
    <property type="match status" value="1"/>
</dbReference>
<feature type="domain" description="ABC transporter" evidence="5">
    <location>
        <begin position="26"/>
        <end position="242"/>
    </location>
</feature>
<dbReference type="InterPro" id="IPR027417">
    <property type="entry name" value="P-loop_NTPase"/>
</dbReference>
<evidence type="ECO:0000313" key="6">
    <source>
        <dbReference type="EMBL" id="XBM29125.1"/>
    </source>
</evidence>
<dbReference type="GO" id="GO:0005524">
    <property type="term" value="F:ATP binding"/>
    <property type="evidence" value="ECO:0007669"/>
    <property type="project" value="UniProtKB-KW"/>
</dbReference>
<evidence type="ECO:0000256" key="2">
    <source>
        <dbReference type="ARBA" id="ARBA00022448"/>
    </source>
</evidence>
<dbReference type="InterPro" id="IPR015860">
    <property type="entry name" value="ABC_transpr_TagH-like"/>
</dbReference>
<dbReference type="InterPro" id="IPR050683">
    <property type="entry name" value="Bact_Polysacc_Export_ATP-bd"/>
</dbReference>
<dbReference type="PANTHER" id="PTHR46743">
    <property type="entry name" value="TEICHOIC ACIDS EXPORT ATP-BINDING PROTEIN TAGH"/>
    <property type="match status" value="1"/>
</dbReference>
<dbReference type="GO" id="GO:0016020">
    <property type="term" value="C:membrane"/>
    <property type="evidence" value="ECO:0007669"/>
    <property type="project" value="InterPro"/>
</dbReference>
<dbReference type="SMART" id="SM00382">
    <property type="entry name" value="AAA"/>
    <property type="match status" value="1"/>
</dbReference>
<dbReference type="CDD" id="cd03220">
    <property type="entry name" value="ABC_KpsT_Wzt"/>
    <property type="match status" value="1"/>
</dbReference>
<evidence type="ECO:0000256" key="3">
    <source>
        <dbReference type="ARBA" id="ARBA00022741"/>
    </source>
</evidence>
<gene>
    <name evidence="6" type="ORF">ABFV38_14440</name>
</gene>
<dbReference type="Pfam" id="PF00005">
    <property type="entry name" value="ABC_tran"/>
    <property type="match status" value="1"/>
</dbReference>
<dbReference type="InterPro" id="IPR003593">
    <property type="entry name" value="AAA+_ATPase"/>
</dbReference>
<dbReference type="GO" id="GO:0140359">
    <property type="term" value="F:ABC-type transporter activity"/>
    <property type="evidence" value="ECO:0007669"/>
    <property type="project" value="InterPro"/>
</dbReference>
<proteinExistence type="inferred from homology"/>
<dbReference type="Gene3D" id="3.40.50.300">
    <property type="entry name" value="P-loop containing nucleotide triphosphate hydrolases"/>
    <property type="match status" value="1"/>
</dbReference>
<evidence type="ECO:0000256" key="1">
    <source>
        <dbReference type="ARBA" id="ARBA00005417"/>
    </source>
</evidence>
<protein>
    <submittedName>
        <fullName evidence="6">ABC transporter ATP-binding protein</fullName>
    </submittedName>
</protein>
<keyword evidence="4 6" id="KW-0067">ATP-binding</keyword>
<dbReference type="RefSeq" id="WP_045908612.1">
    <property type="nucleotide sequence ID" value="NZ_CP157375.1"/>
</dbReference>
<reference evidence="6" key="1">
    <citation type="submission" date="2024-05" db="EMBL/GenBank/DDBJ databases">
        <title>Copy number flexibility facilitates heteroresistance to increasing antibiotic pressure and threatens the beta-lactam pipeline.</title>
        <authorList>
            <person name="Choby J.E."/>
            <person name="Weiss D.S."/>
        </authorList>
    </citation>
    <scope>NUCLEOTIDE SEQUENCE</scope>
    <source>
        <strain evidence="6">Mu1197</strain>
    </source>
</reference>
<dbReference type="InterPro" id="IPR003439">
    <property type="entry name" value="ABC_transporter-like_ATP-bd"/>
</dbReference>
<keyword evidence="2" id="KW-0813">Transport</keyword>
<name>A0AAU7FTA0_9ENTR</name>
<accession>A0AAU7FTA0</accession>
<organism evidence="6">
    <name type="scientific">Enterobacter cloacae complex sp. Mu1197</name>
    <dbReference type="NCBI Taxonomy" id="3152302"/>
    <lineage>
        <taxon>Bacteria</taxon>
        <taxon>Pseudomonadati</taxon>
        <taxon>Pseudomonadota</taxon>
        <taxon>Gammaproteobacteria</taxon>
        <taxon>Enterobacterales</taxon>
        <taxon>Enterobacteriaceae</taxon>
        <taxon>Enterobacter</taxon>
        <taxon>Enterobacter cloacae complex</taxon>
    </lineage>
</organism>
<keyword evidence="3" id="KW-0547">Nucleotide-binding</keyword>